<organism evidence="5 6">
    <name type="scientific">Suillus plorans</name>
    <dbReference type="NCBI Taxonomy" id="116603"/>
    <lineage>
        <taxon>Eukaryota</taxon>
        <taxon>Fungi</taxon>
        <taxon>Dikarya</taxon>
        <taxon>Basidiomycota</taxon>
        <taxon>Agaricomycotina</taxon>
        <taxon>Agaricomycetes</taxon>
        <taxon>Agaricomycetidae</taxon>
        <taxon>Boletales</taxon>
        <taxon>Suillineae</taxon>
        <taxon>Suillaceae</taxon>
        <taxon>Suillus</taxon>
    </lineage>
</organism>
<dbReference type="GeneID" id="64599765"/>
<dbReference type="InterPro" id="IPR019775">
    <property type="entry name" value="WD40_repeat_CS"/>
</dbReference>
<feature type="compositionally biased region" description="Basic and acidic residues" evidence="4">
    <location>
        <begin position="380"/>
        <end position="390"/>
    </location>
</feature>
<feature type="region of interest" description="Disordered" evidence="4">
    <location>
        <begin position="371"/>
        <end position="390"/>
    </location>
</feature>
<protein>
    <submittedName>
        <fullName evidence="5">WD40-repeat-containing domain protein</fullName>
    </submittedName>
</protein>
<dbReference type="InterPro" id="IPR001680">
    <property type="entry name" value="WD40_rpt"/>
</dbReference>
<accession>A0A9P7DNM1</accession>
<dbReference type="SUPFAM" id="SSF50978">
    <property type="entry name" value="WD40 repeat-like"/>
    <property type="match status" value="1"/>
</dbReference>
<dbReference type="PROSITE" id="PS00678">
    <property type="entry name" value="WD_REPEATS_1"/>
    <property type="match status" value="3"/>
</dbReference>
<evidence type="ECO:0000256" key="1">
    <source>
        <dbReference type="ARBA" id="ARBA00022574"/>
    </source>
</evidence>
<dbReference type="PANTHER" id="PTHR19848">
    <property type="entry name" value="WD40 REPEAT PROTEIN"/>
    <property type="match status" value="1"/>
</dbReference>
<dbReference type="InterPro" id="IPR036322">
    <property type="entry name" value="WD40_repeat_dom_sf"/>
</dbReference>
<keyword evidence="2" id="KW-0677">Repeat</keyword>
<evidence type="ECO:0000313" key="6">
    <source>
        <dbReference type="Proteomes" id="UP000719766"/>
    </source>
</evidence>
<dbReference type="AlphaFoldDB" id="A0A9P7DNM1"/>
<sequence length="390" mass="42898">MLCSVKPHIQLDNQGIHSESATITCIDFVDEDRCIITCSEDGSIQVRKADTGEKVGNPWTDEGSGGIHAMAVSPKKQTEVVTGSQDGRIRLWEVDTREMTRRSRQAHSLAILSVCWSPDGFQIASGSEDGTAFIWDINQDDIVGHPIRTNHPHVYAVCYSPDGKTLVTSGCNNMITFWDVSTRKALRFVEACDLSQQVHCIAWTSCDRIFLGCSDGIVQARGKAEGKVARLGKRTGPICAIVLSQDKLLLAAASLDNTISLWNPKTNKSVGRRLYRPTGLRCAAFARNSRLFAASGTDNVCIWYLQALSRDANSASPLNPRQWYERYIAQWSSLFRTVAQVAGKAFGRLRSFSLTRAAGLGVGHGARENYLHGRQSPSLDKQESAVHLLE</sequence>
<dbReference type="InterPro" id="IPR020472">
    <property type="entry name" value="WD40_PAC1"/>
</dbReference>
<reference evidence="5" key="1">
    <citation type="journal article" date="2020" name="New Phytol.">
        <title>Comparative genomics reveals dynamic genome evolution in host specialist ectomycorrhizal fungi.</title>
        <authorList>
            <person name="Lofgren L.A."/>
            <person name="Nguyen N.H."/>
            <person name="Vilgalys R."/>
            <person name="Ruytinx J."/>
            <person name="Liao H.L."/>
            <person name="Branco S."/>
            <person name="Kuo A."/>
            <person name="LaButti K."/>
            <person name="Lipzen A."/>
            <person name="Andreopoulos W."/>
            <person name="Pangilinan J."/>
            <person name="Riley R."/>
            <person name="Hundley H."/>
            <person name="Na H."/>
            <person name="Barry K."/>
            <person name="Grigoriev I.V."/>
            <person name="Stajich J.E."/>
            <person name="Kennedy P.G."/>
        </authorList>
    </citation>
    <scope>NUCLEOTIDE SEQUENCE</scope>
    <source>
        <strain evidence="5">S12</strain>
    </source>
</reference>
<dbReference type="PRINTS" id="PR00320">
    <property type="entry name" value="GPROTEINBRPT"/>
</dbReference>
<dbReference type="Proteomes" id="UP000719766">
    <property type="component" value="Unassembled WGS sequence"/>
</dbReference>
<evidence type="ECO:0000256" key="3">
    <source>
        <dbReference type="PROSITE-ProRule" id="PRU00221"/>
    </source>
</evidence>
<name>A0A9P7DNM1_9AGAM</name>
<proteinExistence type="predicted"/>
<dbReference type="PROSITE" id="PS50082">
    <property type="entry name" value="WD_REPEATS_2"/>
    <property type="match status" value="4"/>
</dbReference>
<feature type="repeat" description="WD" evidence="3">
    <location>
        <begin position="104"/>
        <end position="145"/>
    </location>
</feature>
<dbReference type="PANTHER" id="PTHR19848:SF8">
    <property type="entry name" value="F-BOX AND WD REPEAT DOMAIN CONTAINING 7"/>
    <property type="match status" value="1"/>
</dbReference>
<evidence type="ECO:0000256" key="4">
    <source>
        <dbReference type="SAM" id="MobiDB-lite"/>
    </source>
</evidence>
<dbReference type="PROSITE" id="PS50294">
    <property type="entry name" value="WD_REPEATS_REGION"/>
    <property type="match status" value="2"/>
</dbReference>
<dbReference type="EMBL" id="JABBWE010000011">
    <property type="protein sequence ID" value="KAG1799345.1"/>
    <property type="molecule type" value="Genomic_DNA"/>
</dbReference>
<comment type="caution">
    <text evidence="5">The sequence shown here is derived from an EMBL/GenBank/DDBJ whole genome shotgun (WGS) entry which is preliminary data.</text>
</comment>
<evidence type="ECO:0000313" key="5">
    <source>
        <dbReference type="EMBL" id="KAG1799345.1"/>
    </source>
</evidence>
<feature type="repeat" description="WD" evidence="3">
    <location>
        <begin position="147"/>
        <end position="188"/>
    </location>
</feature>
<keyword evidence="6" id="KW-1185">Reference proteome</keyword>
<keyword evidence="1 3" id="KW-0853">WD repeat</keyword>
<feature type="repeat" description="WD" evidence="3">
    <location>
        <begin position="231"/>
        <end position="272"/>
    </location>
</feature>
<dbReference type="Pfam" id="PF00400">
    <property type="entry name" value="WD40"/>
    <property type="match status" value="5"/>
</dbReference>
<dbReference type="Gene3D" id="2.130.10.10">
    <property type="entry name" value="YVTN repeat-like/Quinoprotein amine dehydrogenase"/>
    <property type="match status" value="2"/>
</dbReference>
<dbReference type="SMART" id="SM00320">
    <property type="entry name" value="WD40"/>
    <property type="match status" value="6"/>
</dbReference>
<gene>
    <name evidence="5" type="ORF">HD556DRAFT_1439736</name>
</gene>
<evidence type="ECO:0000256" key="2">
    <source>
        <dbReference type="ARBA" id="ARBA00022737"/>
    </source>
</evidence>
<dbReference type="RefSeq" id="XP_041163744.1">
    <property type="nucleotide sequence ID" value="XM_041306001.1"/>
</dbReference>
<feature type="repeat" description="WD" evidence="3">
    <location>
        <begin position="60"/>
        <end position="102"/>
    </location>
</feature>
<dbReference type="InterPro" id="IPR015943">
    <property type="entry name" value="WD40/YVTN_repeat-like_dom_sf"/>
</dbReference>
<dbReference type="OrthoDB" id="538223at2759"/>